<dbReference type="EMBL" id="CAGS01000355">
    <property type="protein sequence ID" value="CCF84906.1"/>
    <property type="molecule type" value="Genomic_DNA"/>
</dbReference>
<dbReference type="InterPro" id="IPR008978">
    <property type="entry name" value="HSP20-like_chaperone"/>
</dbReference>
<dbReference type="AlphaFoldDB" id="I4EJP4"/>
<accession>I4EJP4</accession>
<dbReference type="Gene3D" id="2.60.40.790">
    <property type="match status" value="1"/>
</dbReference>
<evidence type="ECO:0000259" key="3">
    <source>
        <dbReference type="PROSITE" id="PS01031"/>
    </source>
</evidence>
<dbReference type="CDD" id="cd06464">
    <property type="entry name" value="ACD_sHsps-like"/>
    <property type="match status" value="1"/>
</dbReference>
<dbReference type="PANTHER" id="PTHR11527">
    <property type="entry name" value="HEAT-SHOCK PROTEIN 20 FAMILY MEMBER"/>
    <property type="match status" value="1"/>
</dbReference>
<sequence>MSRTEDPGTRLQEYLEEMGPPWWTRPRAEFHFPIDVQEKGNEYIVSAALPGVHPQQVHVEAQNNTLRISGEIPEEQPGEEGHWLLRERPTGHFVRTVTFPTDVETDRAQAEFRNGMLVIELPKSPAQREIPIRTT</sequence>
<keyword evidence="5" id="KW-1185">Reference proteome</keyword>
<gene>
    <name evidence="4" type="ORF">NITHO_4180005</name>
</gene>
<comment type="caution">
    <text evidence="4">The sequence shown here is derived from an EMBL/GenBank/DDBJ whole genome shotgun (WGS) entry which is preliminary data.</text>
</comment>
<evidence type="ECO:0000313" key="5">
    <source>
        <dbReference type="Proteomes" id="UP000004221"/>
    </source>
</evidence>
<comment type="similarity">
    <text evidence="1 2">Belongs to the small heat shock protein (HSP20) family.</text>
</comment>
<evidence type="ECO:0000256" key="2">
    <source>
        <dbReference type="RuleBase" id="RU003616"/>
    </source>
</evidence>
<dbReference type="InterPro" id="IPR031107">
    <property type="entry name" value="Small_HSP"/>
</dbReference>
<reference evidence="4 5" key="1">
    <citation type="journal article" date="2012" name="ISME J.">
        <title>Nitrification expanded: discovery, physiology and genomics of a nitrite-oxidizing bacterium from the phylum Chloroflexi.</title>
        <authorList>
            <person name="Sorokin D.Y."/>
            <person name="Lucker S."/>
            <person name="Vejmelkova D."/>
            <person name="Kostrikina N.A."/>
            <person name="Kleerebezem R."/>
            <person name="Rijpstra W.I."/>
            <person name="Damste J.S."/>
            <person name="Le Paslier D."/>
            <person name="Muyzer G."/>
            <person name="Wagner M."/>
            <person name="van Loosdrecht M.C."/>
            <person name="Daims H."/>
        </authorList>
    </citation>
    <scope>NUCLEOTIDE SEQUENCE [LARGE SCALE GENOMIC DNA]</scope>
    <source>
        <strain evidence="5">none</strain>
    </source>
</reference>
<dbReference type="RefSeq" id="WP_008479435.1">
    <property type="nucleotide sequence ID" value="NZ_CAGS01000355.1"/>
</dbReference>
<protein>
    <submittedName>
        <fullName evidence="4">Heat shock protein Hsp20</fullName>
    </submittedName>
</protein>
<evidence type="ECO:0000256" key="1">
    <source>
        <dbReference type="PROSITE-ProRule" id="PRU00285"/>
    </source>
</evidence>
<proteinExistence type="inferred from homology"/>
<dbReference type="PROSITE" id="PS01031">
    <property type="entry name" value="SHSP"/>
    <property type="match status" value="1"/>
</dbReference>
<organism evidence="4 5">
    <name type="scientific">Nitrolancea hollandica Lb</name>
    <dbReference type="NCBI Taxonomy" id="1129897"/>
    <lineage>
        <taxon>Bacteria</taxon>
        <taxon>Pseudomonadati</taxon>
        <taxon>Thermomicrobiota</taxon>
        <taxon>Thermomicrobia</taxon>
        <taxon>Sphaerobacterales</taxon>
        <taxon>Sphaerobacterineae</taxon>
        <taxon>Sphaerobacteraceae</taxon>
        <taxon>Nitrolancea</taxon>
    </lineage>
</organism>
<keyword evidence="4" id="KW-0346">Stress response</keyword>
<dbReference type="Pfam" id="PF00011">
    <property type="entry name" value="HSP20"/>
    <property type="match status" value="1"/>
</dbReference>
<dbReference type="SUPFAM" id="SSF49764">
    <property type="entry name" value="HSP20-like chaperones"/>
    <property type="match status" value="1"/>
</dbReference>
<feature type="domain" description="SHSP" evidence="3">
    <location>
        <begin position="25"/>
        <end position="135"/>
    </location>
</feature>
<evidence type="ECO:0000313" key="4">
    <source>
        <dbReference type="EMBL" id="CCF84906.1"/>
    </source>
</evidence>
<name>I4EJP4_9BACT</name>
<dbReference type="InterPro" id="IPR002068">
    <property type="entry name" value="A-crystallin/Hsp20_dom"/>
</dbReference>
<dbReference type="Proteomes" id="UP000004221">
    <property type="component" value="Unassembled WGS sequence"/>
</dbReference>